<dbReference type="Pfam" id="PF11528">
    <property type="entry name" value="DUF3224"/>
    <property type="match status" value="1"/>
</dbReference>
<protein>
    <submittedName>
        <fullName evidence="1">Uncharacterized protein</fullName>
    </submittedName>
</protein>
<reference evidence="1 2" key="1">
    <citation type="submission" date="2023-08" db="EMBL/GenBank/DDBJ databases">
        <title>Annotated Genome Sequence of Vanrija albida AlHP1.</title>
        <authorList>
            <person name="Herzog R."/>
        </authorList>
    </citation>
    <scope>NUCLEOTIDE SEQUENCE [LARGE SCALE GENOMIC DNA]</scope>
    <source>
        <strain evidence="1 2">AlHP1</strain>
    </source>
</reference>
<dbReference type="RefSeq" id="XP_069212164.1">
    <property type="nucleotide sequence ID" value="XM_069351778.1"/>
</dbReference>
<comment type="caution">
    <text evidence="1">The sequence shown here is derived from an EMBL/GenBank/DDBJ whole genome shotgun (WGS) entry which is preliminary data.</text>
</comment>
<accession>A0ABR3QC45</accession>
<dbReference type="Proteomes" id="UP001565368">
    <property type="component" value="Unassembled WGS sequence"/>
</dbReference>
<dbReference type="GeneID" id="95984274"/>
<name>A0ABR3QC45_9TREE</name>
<dbReference type="InterPro" id="IPR021607">
    <property type="entry name" value="DUF3224"/>
</dbReference>
<keyword evidence="2" id="KW-1185">Reference proteome</keyword>
<proteinExistence type="predicted"/>
<evidence type="ECO:0000313" key="1">
    <source>
        <dbReference type="EMBL" id="KAL1412220.1"/>
    </source>
</evidence>
<dbReference type="SUPFAM" id="SSF159238">
    <property type="entry name" value="SO1590-like"/>
    <property type="match status" value="1"/>
</dbReference>
<organism evidence="1 2">
    <name type="scientific">Vanrija albida</name>
    <dbReference type="NCBI Taxonomy" id="181172"/>
    <lineage>
        <taxon>Eukaryota</taxon>
        <taxon>Fungi</taxon>
        <taxon>Dikarya</taxon>
        <taxon>Basidiomycota</taxon>
        <taxon>Agaricomycotina</taxon>
        <taxon>Tremellomycetes</taxon>
        <taxon>Trichosporonales</taxon>
        <taxon>Trichosporonaceae</taxon>
        <taxon>Vanrija</taxon>
    </lineage>
</organism>
<sequence>MAPIHATAHFTGTLQQPEALKTSQPFNDEIKVSVLHAERQFKGDVEGFSVAEYISTHHADNPFDSSFAGQTIFDGAVFGKKGSFAAQATGKTVEGHIHVEWKIIPETSTGELRGIRGHGGYTWNYAAHVYPDGLANTSDLDALANAAKPHVVETKWTFELPFEV</sequence>
<dbReference type="EMBL" id="JBBXJM010000002">
    <property type="protein sequence ID" value="KAL1412220.1"/>
    <property type="molecule type" value="Genomic_DNA"/>
</dbReference>
<dbReference type="Gene3D" id="2.40.350.10">
    <property type="entry name" value="SO1590-like"/>
    <property type="match status" value="1"/>
</dbReference>
<gene>
    <name evidence="1" type="ORF">Q8F55_003231</name>
</gene>
<evidence type="ECO:0000313" key="2">
    <source>
        <dbReference type="Proteomes" id="UP001565368"/>
    </source>
</evidence>
<dbReference type="InterPro" id="IPR023159">
    <property type="entry name" value="SO1590-like_sf"/>
</dbReference>